<evidence type="ECO:0000313" key="1">
    <source>
        <dbReference type="EMBL" id="KAH6879842.1"/>
    </source>
</evidence>
<proteinExistence type="predicted"/>
<protein>
    <submittedName>
        <fullName evidence="1">Uncharacterized protein</fullName>
    </submittedName>
</protein>
<reference evidence="1 2" key="1">
    <citation type="journal article" date="2021" name="Nat. Commun.">
        <title>Genetic determinants of endophytism in the Arabidopsis root mycobiome.</title>
        <authorList>
            <person name="Mesny F."/>
            <person name="Miyauchi S."/>
            <person name="Thiergart T."/>
            <person name="Pickel B."/>
            <person name="Atanasova L."/>
            <person name="Karlsson M."/>
            <person name="Huettel B."/>
            <person name="Barry K.W."/>
            <person name="Haridas S."/>
            <person name="Chen C."/>
            <person name="Bauer D."/>
            <person name="Andreopoulos W."/>
            <person name="Pangilinan J."/>
            <person name="LaButti K."/>
            <person name="Riley R."/>
            <person name="Lipzen A."/>
            <person name="Clum A."/>
            <person name="Drula E."/>
            <person name="Henrissat B."/>
            <person name="Kohler A."/>
            <person name="Grigoriev I.V."/>
            <person name="Martin F.M."/>
            <person name="Hacquard S."/>
        </authorList>
    </citation>
    <scope>NUCLEOTIDE SEQUENCE [LARGE SCALE GENOMIC DNA]</scope>
    <source>
        <strain evidence="1 2">MPI-CAGE-CH-0241</strain>
    </source>
</reference>
<name>A0A9P8VVD1_9HYPO</name>
<gene>
    <name evidence="1" type="ORF">B0T10DRAFT_566010</name>
</gene>
<dbReference type="OrthoDB" id="2588159at2759"/>
<evidence type="ECO:0000313" key="2">
    <source>
        <dbReference type="Proteomes" id="UP000777438"/>
    </source>
</evidence>
<organism evidence="1 2">
    <name type="scientific">Thelonectria olida</name>
    <dbReference type="NCBI Taxonomy" id="1576542"/>
    <lineage>
        <taxon>Eukaryota</taxon>
        <taxon>Fungi</taxon>
        <taxon>Dikarya</taxon>
        <taxon>Ascomycota</taxon>
        <taxon>Pezizomycotina</taxon>
        <taxon>Sordariomycetes</taxon>
        <taxon>Hypocreomycetidae</taxon>
        <taxon>Hypocreales</taxon>
        <taxon>Nectriaceae</taxon>
        <taxon>Thelonectria</taxon>
    </lineage>
</organism>
<dbReference type="Proteomes" id="UP000777438">
    <property type="component" value="Unassembled WGS sequence"/>
</dbReference>
<sequence length="376" mass="41761">MATSQGESVPPPILPGFESPANDYRPKFRYWLPDASVPAESVVRDIEAIEAVGAGGIEFVPFYAYGLAPSDNLPSDWRIYGFADLRFDFALGASQGQGVPAEPESTGLAMELVYGAVSVDGGELFQGSLPEPNLEFNFSPGIMNAPERFGSNEMIGVVAEGVKSNLSSEIVLDESTFTDVTTSVIKGTLEWRAPNQYANYTLFAFYQRYTNQRSCTSGPDAKDIIANGSWIVDHFSATGAERIVDFWDQHLLDDAIKDLLSAAGEYSWEGMEMQAALFWTQDFVERFEANRGYSPIKYLPIYFNAGNQWGAVRPPYNTTYVLDSQATEGENYLQDYRMTLDEGYTKFLTHYQNWANSLGLNHSAQVQWDAISLKTL</sequence>
<keyword evidence="2" id="KW-1185">Reference proteome</keyword>
<dbReference type="EMBL" id="JAGPYM010000028">
    <property type="protein sequence ID" value="KAH6879842.1"/>
    <property type="molecule type" value="Genomic_DNA"/>
</dbReference>
<accession>A0A9P8VVD1</accession>
<comment type="caution">
    <text evidence="1">The sequence shown here is derived from an EMBL/GenBank/DDBJ whole genome shotgun (WGS) entry which is preliminary data.</text>
</comment>
<dbReference type="AlphaFoldDB" id="A0A9P8VVD1"/>